<organism evidence="1 2">
    <name type="scientific">Geodia barretti</name>
    <name type="common">Barrett's horny sponge</name>
    <dbReference type="NCBI Taxonomy" id="519541"/>
    <lineage>
        <taxon>Eukaryota</taxon>
        <taxon>Metazoa</taxon>
        <taxon>Porifera</taxon>
        <taxon>Demospongiae</taxon>
        <taxon>Heteroscleromorpha</taxon>
        <taxon>Tetractinellida</taxon>
        <taxon>Astrophorina</taxon>
        <taxon>Geodiidae</taxon>
        <taxon>Geodia</taxon>
    </lineage>
</organism>
<reference evidence="1" key="1">
    <citation type="submission" date="2023-03" db="EMBL/GenBank/DDBJ databases">
        <authorList>
            <person name="Steffen K."/>
            <person name="Cardenas P."/>
        </authorList>
    </citation>
    <scope>NUCLEOTIDE SEQUENCE</scope>
</reference>
<keyword evidence="2" id="KW-1185">Reference proteome</keyword>
<accession>A0AA35QYJ2</accession>
<name>A0AA35QYJ2_GEOBA</name>
<proteinExistence type="predicted"/>
<evidence type="ECO:0000313" key="1">
    <source>
        <dbReference type="EMBL" id="CAI7997146.1"/>
    </source>
</evidence>
<dbReference type="AlphaFoldDB" id="A0AA35QYJ2"/>
<gene>
    <name evidence="1" type="ORF">GBAR_LOCUS2078</name>
</gene>
<protein>
    <submittedName>
        <fullName evidence="1">Uncharacterized protein</fullName>
    </submittedName>
</protein>
<comment type="caution">
    <text evidence="1">The sequence shown here is derived from an EMBL/GenBank/DDBJ whole genome shotgun (WGS) entry which is preliminary data.</text>
</comment>
<dbReference type="EMBL" id="CASHTH010000294">
    <property type="protein sequence ID" value="CAI7997146.1"/>
    <property type="molecule type" value="Genomic_DNA"/>
</dbReference>
<sequence length="100" mass="10465">MGEISTEHVLWLSGLEAQKTLQALEETGSETTTEIVTEMMTGTGSGSETATIEEMIGRVSSHITVAGGRFQGPRTATAGESTPVPDLALLWATDALTAEI</sequence>
<evidence type="ECO:0000313" key="2">
    <source>
        <dbReference type="Proteomes" id="UP001174909"/>
    </source>
</evidence>
<dbReference type="Proteomes" id="UP001174909">
    <property type="component" value="Unassembled WGS sequence"/>
</dbReference>